<evidence type="ECO:0000313" key="5">
    <source>
        <dbReference type="EMBL" id="MFC4501422.1"/>
    </source>
</evidence>
<dbReference type="CDD" id="cd00090">
    <property type="entry name" value="HTH_ARSR"/>
    <property type="match status" value="1"/>
</dbReference>
<evidence type="ECO:0000256" key="1">
    <source>
        <dbReference type="ARBA" id="ARBA00023015"/>
    </source>
</evidence>
<comment type="caution">
    <text evidence="5">The sequence shown here is derived from an EMBL/GenBank/DDBJ whole genome shotgun (WGS) entry which is preliminary data.</text>
</comment>
<dbReference type="Pfam" id="PF12840">
    <property type="entry name" value="HTH_20"/>
    <property type="match status" value="1"/>
</dbReference>
<dbReference type="InterPro" id="IPR051011">
    <property type="entry name" value="Metal_resp_trans_reg"/>
</dbReference>
<accession>A0ABV9APU3</accession>
<dbReference type="PANTHER" id="PTHR43132:SF8">
    <property type="entry name" value="HTH-TYPE TRANSCRIPTIONAL REGULATOR KMTR"/>
    <property type="match status" value="1"/>
</dbReference>
<name>A0ABV9APU3_9ACTN</name>
<reference evidence="6" key="1">
    <citation type="journal article" date="2019" name="Int. J. Syst. Evol. Microbiol.">
        <title>The Global Catalogue of Microorganisms (GCM) 10K type strain sequencing project: providing services to taxonomists for standard genome sequencing and annotation.</title>
        <authorList>
            <consortium name="The Broad Institute Genomics Platform"/>
            <consortium name="The Broad Institute Genome Sequencing Center for Infectious Disease"/>
            <person name="Wu L."/>
            <person name="Ma J."/>
        </authorList>
    </citation>
    <scope>NUCLEOTIDE SEQUENCE [LARGE SCALE GENOMIC DNA]</scope>
    <source>
        <strain evidence="6">CGMCC 4.7177</strain>
    </source>
</reference>
<evidence type="ECO:0000256" key="2">
    <source>
        <dbReference type="ARBA" id="ARBA00023125"/>
    </source>
</evidence>
<dbReference type="SUPFAM" id="SSF46785">
    <property type="entry name" value="Winged helix' DNA-binding domain"/>
    <property type="match status" value="1"/>
</dbReference>
<keyword evidence="3" id="KW-0804">Transcription</keyword>
<dbReference type="InterPro" id="IPR011991">
    <property type="entry name" value="ArsR-like_HTH"/>
</dbReference>
<keyword evidence="6" id="KW-1185">Reference proteome</keyword>
<keyword evidence="1" id="KW-0805">Transcription regulation</keyword>
<dbReference type="Gene3D" id="1.10.10.10">
    <property type="entry name" value="Winged helix-like DNA-binding domain superfamily/Winged helix DNA-binding domain"/>
    <property type="match status" value="1"/>
</dbReference>
<dbReference type="InterPro" id="IPR001845">
    <property type="entry name" value="HTH_ArsR_DNA-bd_dom"/>
</dbReference>
<gene>
    <name evidence="5" type="ORF">ACFPIH_18115</name>
</gene>
<dbReference type="Proteomes" id="UP001595839">
    <property type="component" value="Unassembled WGS sequence"/>
</dbReference>
<protein>
    <submittedName>
        <fullName evidence="5">ArsR/SmtB family transcription factor</fullName>
    </submittedName>
</protein>
<proteinExistence type="predicted"/>
<dbReference type="InterPro" id="IPR036390">
    <property type="entry name" value="WH_DNA-bd_sf"/>
</dbReference>
<evidence type="ECO:0000313" key="6">
    <source>
        <dbReference type="Proteomes" id="UP001595839"/>
    </source>
</evidence>
<organism evidence="5 6">
    <name type="scientific">Streptomyces vulcanius</name>
    <dbReference type="NCBI Taxonomy" id="1441876"/>
    <lineage>
        <taxon>Bacteria</taxon>
        <taxon>Bacillati</taxon>
        <taxon>Actinomycetota</taxon>
        <taxon>Actinomycetes</taxon>
        <taxon>Kitasatosporales</taxon>
        <taxon>Streptomycetaceae</taxon>
        <taxon>Streptomyces</taxon>
    </lineage>
</organism>
<evidence type="ECO:0000256" key="3">
    <source>
        <dbReference type="ARBA" id="ARBA00023163"/>
    </source>
</evidence>
<sequence>MTAFSASRLVHRTGTSELDLWRRVVRAALKPSAPPLLSGLTPTSSSHPVPRFLRPQQGLHTLEEELDRLLATPRQELRADLEYVAQHRSLPGWARELADGDRGTAARLAQSIRDYHRIAIAPYWRGLGSTIAADLAERARQLRDGGLEQVLSTLHPRMRWRPPRLEIDSPDDLDFHLGGRGLLLTPAAFMSYVPCDPDEEQATEQPTLYYDVAGDGPPRALATGLYGPHGGLAALLGHSRAAVLEVIAEGASTSQLARRVGLSIASASEHATVLRRAGLVTTHRTGRTRHHSLTPLGAELLLHAAASPLPDRH</sequence>
<keyword evidence="2" id="KW-0238">DNA-binding</keyword>
<dbReference type="PANTHER" id="PTHR43132">
    <property type="entry name" value="ARSENICAL RESISTANCE OPERON REPRESSOR ARSR-RELATED"/>
    <property type="match status" value="1"/>
</dbReference>
<dbReference type="SMART" id="SM00418">
    <property type="entry name" value="HTH_ARSR"/>
    <property type="match status" value="1"/>
</dbReference>
<evidence type="ECO:0000259" key="4">
    <source>
        <dbReference type="SMART" id="SM00418"/>
    </source>
</evidence>
<dbReference type="RefSeq" id="WP_381170777.1">
    <property type="nucleotide sequence ID" value="NZ_JBHSFK010000010.1"/>
</dbReference>
<feature type="domain" description="HTH arsR-type" evidence="4">
    <location>
        <begin position="230"/>
        <end position="302"/>
    </location>
</feature>
<dbReference type="InterPro" id="IPR036388">
    <property type="entry name" value="WH-like_DNA-bd_sf"/>
</dbReference>
<dbReference type="EMBL" id="JBHSFK010000010">
    <property type="protein sequence ID" value="MFC4501422.1"/>
    <property type="molecule type" value="Genomic_DNA"/>
</dbReference>